<keyword evidence="1" id="KW-0472">Membrane</keyword>
<dbReference type="Pfam" id="PF02517">
    <property type="entry name" value="Rce1-like"/>
    <property type="match status" value="1"/>
</dbReference>
<protein>
    <submittedName>
        <fullName evidence="3">CPBP family intramembrane metalloprotease</fullName>
    </submittedName>
</protein>
<feature type="transmembrane region" description="Helical" evidence="1">
    <location>
        <begin position="102"/>
        <end position="124"/>
    </location>
</feature>
<name>A0A7D5E847_9EURY</name>
<proteinExistence type="predicted"/>
<keyword evidence="3" id="KW-0482">Metalloprotease</keyword>
<evidence type="ECO:0000313" key="4">
    <source>
        <dbReference type="Proteomes" id="UP000509594"/>
    </source>
</evidence>
<organism evidence="3 4">
    <name type="scientific">Methanolobus zinderi</name>
    <dbReference type="NCBI Taxonomy" id="536044"/>
    <lineage>
        <taxon>Archaea</taxon>
        <taxon>Methanobacteriati</taxon>
        <taxon>Methanobacteriota</taxon>
        <taxon>Stenosarchaea group</taxon>
        <taxon>Methanomicrobia</taxon>
        <taxon>Methanosarcinales</taxon>
        <taxon>Methanosarcinaceae</taxon>
        <taxon>Methanolobus</taxon>
    </lineage>
</organism>
<dbReference type="Proteomes" id="UP000509594">
    <property type="component" value="Chromosome"/>
</dbReference>
<keyword evidence="3" id="KW-0378">Hydrolase</keyword>
<dbReference type="GO" id="GO:0008237">
    <property type="term" value="F:metallopeptidase activity"/>
    <property type="evidence" value="ECO:0007669"/>
    <property type="project" value="UniProtKB-KW"/>
</dbReference>
<keyword evidence="3" id="KW-0645">Protease</keyword>
<feature type="domain" description="CAAX prenyl protease 2/Lysostaphin resistance protein A-like" evidence="2">
    <location>
        <begin position="135"/>
        <end position="244"/>
    </location>
</feature>
<feature type="transmembrane region" description="Helical" evidence="1">
    <location>
        <begin position="209"/>
        <end position="231"/>
    </location>
</feature>
<feature type="transmembrane region" description="Helical" evidence="1">
    <location>
        <begin position="238"/>
        <end position="256"/>
    </location>
</feature>
<dbReference type="GO" id="GO:0080120">
    <property type="term" value="P:CAAX-box protein maturation"/>
    <property type="evidence" value="ECO:0007669"/>
    <property type="project" value="UniProtKB-ARBA"/>
</dbReference>
<keyword evidence="1" id="KW-0812">Transmembrane</keyword>
<feature type="transmembrane region" description="Helical" evidence="1">
    <location>
        <begin position="144"/>
        <end position="169"/>
    </location>
</feature>
<feature type="transmembrane region" description="Helical" evidence="1">
    <location>
        <begin position="12"/>
        <end position="33"/>
    </location>
</feature>
<evidence type="ECO:0000313" key="3">
    <source>
        <dbReference type="EMBL" id="QLC50099.1"/>
    </source>
</evidence>
<dbReference type="InterPro" id="IPR003675">
    <property type="entry name" value="Rce1/LyrA-like_dom"/>
</dbReference>
<feature type="transmembrane region" description="Helical" evidence="1">
    <location>
        <begin position="53"/>
        <end position="71"/>
    </location>
</feature>
<keyword evidence="4" id="KW-1185">Reference proteome</keyword>
<dbReference type="EMBL" id="CP058215">
    <property type="protein sequence ID" value="QLC50099.1"/>
    <property type="molecule type" value="Genomic_DNA"/>
</dbReference>
<evidence type="ECO:0000256" key="1">
    <source>
        <dbReference type="SAM" id="Phobius"/>
    </source>
</evidence>
<reference evidence="3 4" key="1">
    <citation type="submission" date="2020-06" db="EMBL/GenBank/DDBJ databases">
        <title>Methanolobus halotolerans sp. nov., isolated from a saline lake Tus in Siberia.</title>
        <authorList>
            <person name="Shen Y."/>
            <person name="Chen S.-C."/>
            <person name="Lai M.-C."/>
            <person name="Huang H.-H."/>
            <person name="Chiu H.-H."/>
            <person name="Tang S.-L."/>
            <person name="Rogozin D.Y."/>
            <person name="Degermendzhy A.G."/>
        </authorList>
    </citation>
    <scope>NUCLEOTIDE SEQUENCE [LARGE SCALE GENOMIC DNA]</scope>
    <source>
        <strain evidence="3 4">DSM 21339</strain>
    </source>
</reference>
<keyword evidence="1" id="KW-1133">Transmembrane helix</keyword>
<sequence>MDARNIVDQKIFWSLFLMAELSAIASVPYGVSISGDAIYEYGISPPMILATQFARGTILLILSILTGIVLGKKVGLKTPVLESLFEGKGLPADFYQSLKLSFILGAFAGTLIFATDRFVFSMFIEPLTPLLSSPPLWQRFFYSFYAGIIEEIVLRFFLLTLLVWITWKIKRTPEDRPTDMGVWLSILLVSVLYGIGYISSLSLPTDPGLIVDLGIVSLGMVTGTIFGWLYWKKGLEASIIANFTASLTLFVILGSLF</sequence>
<dbReference type="AlphaFoldDB" id="A0A7D5E847"/>
<feature type="transmembrane region" description="Helical" evidence="1">
    <location>
        <begin position="181"/>
        <end position="203"/>
    </location>
</feature>
<dbReference type="GO" id="GO:0006508">
    <property type="term" value="P:proteolysis"/>
    <property type="evidence" value="ECO:0007669"/>
    <property type="project" value="UniProtKB-KW"/>
</dbReference>
<dbReference type="KEGG" id="mzi:HWN40_07520"/>
<accession>A0A7D5E847</accession>
<dbReference type="GO" id="GO:0004175">
    <property type="term" value="F:endopeptidase activity"/>
    <property type="evidence" value="ECO:0007669"/>
    <property type="project" value="UniProtKB-ARBA"/>
</dbReference>
<gene>
    <name evidence="3" type="ORF">HWN40_07520</name>
</gene>
<evidence type="ECO:0000259" key="2">
    <source>
        <dbReference type="Pfam" id="PF02517"/>
    </source>
</evidence>